<dbReference type="AlphaFoldDB" id="A0A8H3L2J1"/>
<dbReference type="OrthoDB" id="2418900at2759"/>
<evidence type="ECO:0008006" key="4">
    <source>
        <dbReference type="Google" id="ProtNLM"/>
    </source>
</evidence>
<sequence>MHQERTTIPQVNEQRFYDESSIQTPEHDETLWTMPIVNPSVAITQETNTPFSPSTPQANDIDIEMEVDYEELPCYNLRSQARNRETEETIGERKNKPKHIAEWPSDAYREFMELIVEGNISNKVGDKIIKFFNRHSNLEKSPLPKSTKDGKDYLNQISSPSIDFKEKSVANYAGVDFKLYYRLIFHAIQILVQRPEVADNFVHKGVVKVSQDTESETRIYGVLYECDWWLETEKLLPPMNNLLSVILYSDATTFDRIGKTSGHPVFLTLGNLPNRIQNSPESKVLLGFLPKIQDSGVKTSEAFRALQCEIFHKCFNIMLRPILEKSDGLYFRIKGRKMIFAARISFFIADMLEADDITAIYKSARCKMPCHTCMVLQEDLNKMDLECAIPRTHENMQQVIRNNQEKDYSMHSTKNVNLNIYEACVPDRMHHIDLGLFKYQFEFTQEMLKDVRGLDLLKVFNDRLHQIPRFPGLKLVSKVGHLKVVTAADYRHIMKVALFAIDNIFEEWNQITCDELCNLYVKFSKMYIMSRKESYTENELKVFECADFKKIFSTLSVTECSFPKLHSWWYHAVAAIRKYRALNSLLTETYETLHKYYVKNPYHSSNRKEVMKQIVNAVKRKELTPSDRKLIYRKTTGFGKFLWELSLDAIDTKIKSLKKSNNLPHENIIEGLS</sequence>
<comment type="caution">
    <text evidence="2">The sequence shown here is derived from an EMBL/GenBank/DDBJ whole genome shotgun (WGS) entry which is preliminary data.</text>
</comment>
<evidence type="ECO:0000256" key="1">
    <source>
        <dbReference type="SAM" id="MobiDB-lite"/>
    </source>
</evidence>
<dbReference type="Pfam" id="PF18759">
    <property type="entry name" value="Plavaka"/>
    <property type="match status" value="1"/>
</dbReference>
<evidence type="ECO:0000313" key="3">
    <source>
        <dbReference type="Proteomes" id="UP000615446"/>
    </source>
</evidence>
<proteinExistence type="predicted"/>
<reference evidence="2" key="1">
    <citation type="submission" date="2019-10" db="EMBL/GenBank/DDBJ databases">
        <title>Conservation and host-specific expression of non-tandemly repeated heterogenous ribosome RNA gene in arbuscular mycorrhizal fungi.</title>
        <authorList>
            <person name="Maeda T."/>
            <person name="Kobayashi Y."/>
            <person name="Nakagawa T."/>
            <person name="Ezawa T."/>
            <person name="Yamaguchi K."/>
            <person name="Bino T."/>
            <person name="Nishimoto Y."/>
            <person name="Shigenobu S."/>
            <person name="Kawaguchi M."/>
        </authorList>
    </citation>
    <scope>NUCLEOTIDE SEQUENCE</scope>
    <source>
        <strain evidence="2">HR1</strain>
    </source>
</reference>
<organism evidence="2 3">
    <name type="scientific">Rhizophagus clarus</name>
    <dbReference type="NCBI Taxonomy" id="94130"/>
    <lineage>
        <taxon>Eukaryota</taxon>
        <taxon>Fungi</taxon>
        <taxon>Fungi incertae sedis</taxon>
        <taxon>Mucoromycota</taxon>
        <taxon>Glomeromycotina</taxon>
        <taxon>Glomeromycetes</taxon>
        <taxon>Glomerales</taxon>
        <taxon>Glomeraceae</taxon>
        <taxon>Rhizophagus</taxon>
    </lineage>
</organism>
<dbReference type="EMBL" id="BLAL01000048">
    <property type="protein sequence ID" value="GES80292.1"/>
    <property type="molecule type" value="Genomic_DNA"/>
</dbReference>
<feature type="compositionally biased region" description="Polar residues" evidence="1">
    <location>
        <begin position="1"/>
        <end position="13"/>
    </location>
</feature>
<accession>A0A8H3L2J1</accession>
<protein>
    <recommendedName>
        <fullName evidence="4">Transposase domain-containing protein</fullName>
    </recommendedName>
</protein>
<name>A0A8H3L2J1_9GLOM</name>
<dbReference type="InterPro" id="IPR041078">
    <property type="entry name" value="Plavaka"/>
</dbReference>
<gene>
    <name evidence="2" type="ORF">RCL2_000757700</name>
</gene>
<feature type="region of interest" description="Disordered" evidence="1">
    <location>
        <begin position="1"/>
        <end position="28"/>
    </location>
</feature>
<dbReference type="Proteomes" id="UP000615446">
    <property type="component" value="Unassembled WGS sequence"/>
</dbReference>
<evidence type="ECO:0000313" key="2">
    <source>
        <dbReference type="EMBL" id="GES80292.1"/>
    </source>
</evidence>